<accession>A0ACB9LI88</accession>
<organism evidence="1 2">
    <name type="scientific">Melastoma candidum</name>
    <dbReference type="NCBI Taxonomy" id="119954"/>
    <lineage>
        <taxon>Eukaryota</taxon>
        <taxon>Viridiplantae</taxon>
        <taxon>Streptophyta</taxon>
        <taxon>Embryophyta</taxon>
        <taxon>Tracheophyta</taxon>
        <taxon>Spermatophyta</taxon>
        <taxon>Magnoliopsida</taxon>
        <taxon>eudicotyledons</taxon>
        <taxon>Gunneridae</taxon>
        <taxon>Pentapetalae</taxon>
        <taxon>rosids</taxon>
        <taxon>malvids</taxon>
        <taxon>Myrtales</taxon>
        <taxon>Melastomataceae</taxon>
        <taxon>Melastomatoideae</taxon>
        <taxon>Melastomateae</taxon>
        <taxon>Melastoma</taxon>
    </lineage>
</organism>
<evidence type="ECO:0000313" key="1">
    <source>
        <dbReference type="EMBL" id="KAI4310718.1"/>
    </source>
</evidence>
<name>A0ACB9LI88_9MYRT</name>
<protein>
    <submittedName>
        <fullName evidence="1">Uncharacterized protein</fullName>
    </submittedName>
</protein>
<dbReference type="EMBL" id="CM042890">
    <property type="protein sequence ID" value="KAI4310718.1"/>
    <property type="molecule type" value="Genomic_DNA"/>
</dbReference>
<comment type="caution">
    <text evidence="1">The sequence shown here is derived from an EMBL/GenBank/DDBJ whole genome shotgun (WGS) entry which is preliminary data.</text>
</comment>
<proteinExistence type="predicted"/>
<keyword evidence="2" id="KW-1185">Reference proteome</keyword>
<dbReference type="Proteomes" id="UP001057402">
    <property type="component" value="Chromosome 11"/>
</dbReference>
<sequence>MIKVANPMDSSPNHEIHPPWLDCELSPLQHHHHHHQHDHSVAFDRDREMSVIVDALRRVISGEAAQFPEPRRDGRPEEEAGRLAPAADPDAGRSTSSSSRRAMEEIASSASVVLAPALMYEYFYNHSADPTSENLAKPRRKYRGVRQRPWGKWAAEIRDPVKAARVWLGTFDTAEAAARAYDEAALNFRGSKAKLNFPENVRLLQSPAENQLAISGSSQTALPASTAETTSPFFLQMQLPQPSALSMYDYKQTLLLHPNTSSFLPGSPQHIDAGSLLVDQQQDFHLMPNDSSRICP</sequence>
<reference evidence="2" key="1">
    <citation type="journal article" date="2023" name="Front. Plant Sci.">
        <title>Chromosomal-level genome assembly of Melastoma candidum provides insights into trichome evolution.</title>
        <authorList>
            <person name="Zhong Y."/>
            <person name="Wu W."/>
            <person name="Sun C."/>
            <person name="Zou P."/>
            <person name="Liu Y."/>
            <person name="Dai S."/>
            <person name="Zhou R."/>
        </authorList>
    </citation>
    <scope>NUCLEOTIDE SEQUENCE [LARGE SCALE GENOMIC DNA]</scope>
</reference>
<evidence type="ECO:0000313" key="2">
    <source>
        <dbReference type="Proteomes" id="UP001057402"/>
    </source>
</evidence>
<gene>
    <name evidence="1" type="ORF">MLD38_035672</name>
</gene>